<dbReference type="PROSITE" id="PS51257">
    <property type="entry name" value="PROKAR_LIPOPROTEIN"/>
    <property type="match status" value="1"/>
</dbReference>
<evidence type="ECO:0000313" key="3">
    <source>
        <dbReference type="Proteomes" id="UP001501470"/>
    </source>
</evidence>
<feature type="transmembrane region" description="Helical" evidence="1">
    <location>
        <begin position="163"/>
        <end position="182"/>
    </location>
</feature>
<dbReference type="EMBL" id="BAAAQD010000029">
    <property type="protein sequence ID" value="GAA1560804.1"/>
    <property type="molecule type" value="Genomic_DNA"/>
</dbReference>
<evidence type="ECO:0000256" key="1">
    <source>
        <dbReference type="SAM" id="Phobius"/>
    </source>
</evidence>
<feature type="transmembrane region" description="Helical" evidence="1">
    <location>
        <begin position="106"/>
        <end position="127"/>
    </location>
</feature>
<dbReference type="RefSeq" id="WP_344511860.1">
    <property type="nucleotide sequence ID" value="NZ_BAAAQD010000029.1"/>
</dbReference>
<accession>A0ABN2CNU2</accession>
<dbReference type="Proteomes" id="UP001501470">
    <property type="component" value="Unassembled WGS sequence"/>
</dbReference>
<keyword evidence="3" id="KW-1185">Reference proteome</keyword>
<keyword evidence="1" id="KW-1133">Transmembrane helix</keyword>
<protein>
    <recommendedName>
        <fullName evidence="4">Integral membrane protein</fullName>
    </recommendedName>
</protein>
<keyword evidence="1" id="KW-0812">Transmembrane</keyword>
<evidence type="ECO:0008006" key="4">
    <source>
        <dbReference type="Google" id="ProtNLM"/>
    </source>
</evidence>
<gene>
    <name evidence="2" type="ORF">GCM10009827_097630</name>
</gene>
<comment type="caution">
    <text evidence="2">The sequence shown here is derived from an EMBL/GenBank/DDBJ whole genome shotgun (WGS) entry which is preliminary data.</text>
</comment>
<reference evidence="2 3" key="1">
    <citation type="journal article" date="2019" name="Int. J. Syst. Evol. Microbiol.">
        <title>The Global Catalogue of Microorganisms (GCM) 10K type strain sequencing project: providing services to taxonomists for standard genome sequencing and annotation.</title>
        <authorList>
            <consortium name="The Broad Institute Genomics Platform"/>
            <consortium name="The Broad Institute Genome Sequencing Center for Infectious Disease"/>
            <person name="Wu L."/>
            <person name="Ma J."/>
        </authorList>
    </citation>
    <scope>NUCLEOTIDE SEQUENCE [LARGE SCALE GENOMIC DNA]</scope>
    <source>
        <strain evidence="2 3">JCM 15933</strain>
    </source>
</reference>
<feature type="transmembrane region" description="Helical" evidence="1">
    <location>
        <begin position="12"/>
        <end position="33"/>
    </location>
</feature>
<name>A0ABN2CNU2_9ACTN</name>
<keyword evidence="1" id="KW-0472">Membrane</keyword>
<organism evidence="2 3">
    <name type="scientific">Dactylosporangium maewongense</name>
    <dbReference type="NCBI Taxonomy" id="634393"/>
    <lineage>
        <taxon>Bacteria</taxon>
        <taxon>Bacillati</taxon>
        <taxon>Actinomycetota</taxon>
        <taxon>Actinomycetes</taxon>
        <taxon>Micromonosporales</taxon>
        <taxon>Micromonosporaceae</taxon>
        <taxon>Dactylosporangium</taxon>
    </lineage>
</organism>
<proteinExistence type="predicted"/>
<sequence>MRLVWLHAVGRRVPGALAVILACAAGLRVALLWQWKDYGALQLPLLFETGCAAAIAVAAASPFGEPERATGGRLPWLRLGSALALTAVASGALLAAGGTLRGVRDLAGLVGVGLLCAVLLGGAPAWAGPLGYAMAGVYALYTQWHAPALTTPWIWPGRPASDVGGAVCAALVFAAGTALFTWRGARDVST</sequence>
<evidence type="ECO:0000313" key="2">
    <source>
        <dbReference type="EMBL" id="GAA1560804.1"/>
    </source>
</evidence>
<feature type="transmembrane region" description="Helical" evidence="1">
    <location>
        <begin position="76"/>
        <end position="94"/>
    </location>
</feature>